<dbReference type="Proteomes" id="UP000239263">
    <property type="component" value="Unassembled WGS sequence"/>
</dbReference>
<dbReference type="EMBL" id="MSCO01000002">
    <property type="protein sequence ID" value="PQJ85167.1"/>
    <property type="molecule type" value="Genomic_DNA"/>
</dbReference>
<sequence length="140" mass="15910">MSLMAKLTQSWTNDVDAVRDAIIDNICDLISSRAPIWSALESSDELVDTIAYVGLRNMTRAQSKSNSDVIIADITYLIRRYEPRLIDVLIEVEEQEKLKNQLQFRISAAMLSEQGEEAIILDSFLDLSRNTLDVRKSNFV</sequence>
<dbReference type="InterPro" id="IPR007048">
    <property type="entry name" value="IraD/Gp25-like"/>
</dbReference>
<gene>
    <name evidence="2" type="ORF">BTO22_17035</name>
</gene>
<evidence type="ECO:0000259" key="1">
    <source>
        <dbReference type="Pfam" id="PF04965"/>
    </source>
</evidence>
<reference evidence="2 3" key="1">
    <citation type="submission" date="2016-12" db="EMBL/GenBank/DDBJ databases">
        <title>Diversity of luminous bacteria.</title>
        <authorList>
            <person name="Yoshizawa S."/>
            <person name="Kogure K."/>
        </authorList>
    </citation>
    <scope>NUCLEOTIDE SEQUENCE [LARGE SCALE GENOMIC DNA]</scope>
    <source>
        <strain evidence="2 3">ATCC 33715</strain>
    </source>
</reference>
<organism evidence="2 3">
    <name type="scientific">Aliivibrio sifiae</name>
    <dbReference type="NCBI Taxonomy" id="566293"/>
    <lineage>
        <taxon>Bacteria</taxon>
        <taxon>Pseudomonadati</taxon>
        <taxon>Pseudomonadota</taxon>
        <taxon>Gammaproteobacteria</taxon>
        <taxon>Vibrionales</taxon>
        <taxon>Vibrionaceae</taxon>
        <taxon>Aliivibrio</taxon>
    </lineage>
</organism>
<comment type="caution">
    <text evidence="2">The sequence shown here is derived from an EMBL/GenBank/DDBJ whole genome shotgun (WGS) entry which is preliminary data.</text>
</comment>
<dbReference type="AlphaFoldDB" id="A0A2S7X4K4"/>
<feature type="domain" description="IraD/Gp25-like" evidence="1">
    <location>
        <begin position="57"/>
        <end position="113"/>
    </location>
</feature>
<dbReference type="OrthoDB" id="6401544at2"/>
<dbReference type="RefSeq" id="WP_105056519.1">
    <property type="nucleotide sequence ID" value="NZ_CAWNRT010000002.1"/>
</dbReference>
<dbReference type="SUPFAM" id="SSF160719">
    <property type="entry name" value="gpW/gp25-like"/>
    <property type="match status" value="1"/>
</dbReference>
<accession>A0A2S7X4K4</accession>
<evidence type="ECO:0000313" key="3">
    <source>
        <dbReference type="Proteomes" id="UP000239263"/>
    </source>
</evidence>
<name>A0A2S7X4K4_9GAMM</name>
<proteinExistence type="predicted"/>
<protein>
    <submittedName>
        <fullName evidence="2">Type VI secretion protein</fullName>
    </submittedName>
</protein>
<dbReference type="Pfam" id="PF04965">
    <property type="entry name" value="GPW_gp25"/>
    <property type="match status" value="1"/>
</dbReference>
<evidence type="ECO:0000313" key="2">
    <source>
        <dbReference type="EMBL" id="PQJ85167.1"/>
    </source>
</evidence>